<evidence type="ECO:0000313" key="3">
    <source>
        <dbReference type="EMBL" id="SMC81211.1"/>
    </source>
</evidence>
<name>A0A1W2C7W8_9FLAO</name>
<evidence type="ECO:0000259" key="2">
    <source>
        <dbReference type="Pfam" id="PF25583"/>
    </source>
</evidence>
<dbReference type="AlphaFoldDB" id="A0A1W2C7W8"/>
<dbReference type="Proteomes" id="UP000192393">
    <property type="component" value="Unassembled WGS sequence"/>
</dbReference>
<evidence type="ECO:0000259" key="1">
    <source>
        <dbReference type="Pfam" id="PF13280"/>
    </source>
</evidence>
<dbReference type="PANTHER" id="PTHR34580:SF9">
    <property type="entry name" value="SLL5097 PROTEIN"/>
    <property type="match status" value="1"/>
</dbReference>
<evidence type="ECO:0000313" key="4">
    <source>
        <dbReference type="Proteomes" id="UP000192393"/>
    </source>
</evidence>
<dbReference type="EMBL" id="FWXS01000009">
    <property type="protein sequence ID" value="SMC81211.1"/>
    <property type="molecule type" value="Genomic_DNA"/>
</dbReference>
<dbReference type="STRING" id="1434700.SAMN06296427_10939"/>
<dbReference type="GO" id="GO:0003677">
    <property type="term" value="F:DNA binding"/>
    <property type="evidence" value="ECO:0007669"/>
    <property type="project" value="UniProtKB-KW"/>
</dbReference>
<organism evidence="3 4">
    <name type="scientific">Moheibacter sediminis</name>
    <dbReference type="NCBI Taxonomy" id="1434700"/>
    <lineage>
        <taxon>Bacteria</taxon>
        <taxon>Pseudomonadati</taxon>
        <taxon>Bacteroidota</taxon>
        <taxon>Flavobacteriia</taxon>
        <taxon>Flavobacteriales</taxon>
        <taxon>Weeksellaceae</taxon>
        <taxon>Moheibacter</taxon>
    </lineage>
</organism>
<feature type="domain" description="WYL" evidence="1">
    <location>
        <begin position="154"/>
        <end position="221"/>
    </location>
</feature>
<sequence>MAINKNALIRYKTIDKCLQNHYRKWTLEDFIEACSDALYEYEGRDVNVSKRTIQLDIQMMRSDKLGYNAPIEVYEKKFYRYADETFCITDIPLTENDMNVLSETVEMLKQFKDFSLFDELGDIIHRLEDKIYTEKTHRQPIIHLDKNEQLKGLEHLEVLYQAILKKCVLNIQYQSYKARAASKITVHPFLLKEYNNRWFLVGKTNANSEVKTFALDRIQNVDFDLKSEHLNENFNGDEYYKNTIGVTVLDEKYVKEIILKIDSSNAPYVLTKPFHHSQEIMEKHEDGSITFKICVGINFELERLVLGFGASIEVLAPRELRKRVAKILRNASGIYETN</sequence>
<dbReference type="PANTHER" id="PTHR34580">
    <property type="match status" value="1"/>
</dbReference>
<feature type="domain" description="WCX" evidence="2">
    <location>
        <begin position="256"/>
        <end position="331"/>
    </location>
</feature>
<dbReference type="Pfam" id="PF13280">
    <property type="entry name" value="WYL"/>
    <property type="match status" value="1"/>
</dbReference>
<reference evidence="3 4" key="1">
    <citation type="submission" date="2017-04" db="EMBL/GenBank/DDBJ databases">
        <authorList>
            <person name="Afonso C.L."/>
            <person name="Miller P.J."/>
            <person name="Scott M.A."/>
            <person name="Spackman E."/>
            <person name="Goraichik I."/>
            <person name="Dimitrov K.M."/>
            <person name="Suarez D.L."/>
            <person name="Swayne D.E."/>
        </authorList>
    </citation>
    <scope>NUCLEOTIDE SEQUENCE [LARGE SCALE GENOMIC DNA]</scope>
    <source>
        <strain evidence="3 4">CGMCC 1.12708</strain>
    </source>
</reference>
<keyword evidence="3" id="KW-0238">DNA-binding</keyword>
<gene>
    <name evidence="3" type="ORF">SAMN06296427_10939</name>
</gene>
<proteinExistence type="predicted"/>
<dbReference type="Pfam" id="PF25583">
    <property type="entry name" value="WCX"/>
    <property type="match status" value="1"/>
</dbReference>
<dbReference type="OrthoDB" id="43316at2"/>
<protein>
    <submittedName>
        <fullName evidence="3">Predicted DNA-binding transcriptional regulator YafY, contains an HTH and WYL domains</fullName>
    </submittedName>
</protein>
<dbReference type="InterPro" id="IPR057727">
    <property type="entry name" value="WCX_dom"/>
</dbReference>
<dbReference type="InterPro" id="IPR026881">
    <property type="entry name" value="WYL_dom"/>
</dbReference>
<accession>A0A1W2C7W8</accession>
<dbReference type="RefSeq" id="WP_084018062.1">
    <property type="nucleotide sequence ID" value="NZ_FWXS01000009.1"/>
</dbReference>
<dbReference type="PROSITE" id="PS52050">
    <property type="entry name" value="WYL"/>
    <property type="match status" value="1"/>
</dbReference>
<keyword evidence="4" id="KW-1185">Reference proteome</keyword>
<dbReference type="InterPro" id="IPR051534">
    <property type="entry name" value="CBASS_pafABC_assoc_protein"/>
</dbReference>